<dbReference type="EMBL" id="CP000031">
    <property type="protein sequence ID" value="AAV96409.1"/>
    <property type="molecule type" value="Genomic_DNA"/>
</dbReference>
<evidence type="ECO:0008006" key="4">
    <source>
        <dbReference type="Google" id="ProtNLM"/>
    </source>
</evidence>
<protein>
    <recommendedName>
        <fullName evidence="4">DUF2125 domain-containing protein</fullName>
    </recommendedName>
</protein>
<organism evidence="2 3">
    <name type="scientific">Ruegeria pomeroyi (strain ATCC 700808 / DSM 15171 / DSS-3)</name>
    <name type="common">Silicibacter pomeroyi</name>
    <dbReference type="NCBI Taxonomy" id="246200"/>
    <lineage>
        <taxon>Bacteria</taxon>
        <taxon>Pseudomonadati</taxon>
        <taxon>Pseudomonadota</taxon>
        <taxon>Alphaproteobacteria</taxon>
        <taxon>Rhodobacterales</taxon>
        <taxon>Roseobacteraceae</taxon>
        <taxon>Ruegeria</taxon>
    </lineage>
</organism>
<dbReference type="Proteomes" id="UP000001023">
    <property type="component" value="Chromosome"/>
</dbReference>
<keyword evidence="1" id="KW-1133">Transmembrane helix</keyword>
<dbReference type="AlphaFoldDB" id="Q5LNM9"/>
<dbReference type="InterPro" id="IPR018666">
    <property type="entry name" value="DUF2125"/>
</dbReference>
<proteinExistence type="predicted"/>
<accession>Q5LNM9</accession>
<dbReference type="HOGENOM" id="CLU_070576_0_0_5"/>
<reference evidence="2 3" key="1">
    <citation type="journal article" date="2004" name="Nature">
        <title>Genome sequence of Silicibacter pomeroyi reveals adaptations to the marine environment.</title>
        <authorList>
            <person name="Moran M.A."/>
            <person name="Buchan A."/>
            <person name="Gonzalez J.M."/>
            <person name="Heidelberg J.F."/>
            <person name="Whitman W.B."/>
            <person name="Kiene R.P."/>
            <person name="Henriksen J.R."/>
            <person name="King G.M."/>
            <person name="Belas R."/>
            <person name="Fuqua C."/>
            <person name="Brinkac L."/>
            <person name="Lewis M."/>
            <person name="Johri S."/>
            <person name="Weaver B."/>
            <person name="Pai G."/>
            <person name="Eisen J.A."/>
            <person name="Rahe E."/>
            <person name="Sheldon W.M."/>
            <person name="Ye W."/>
            <person name="Miller T.R."/>
            <person name="Carlton J."/>
            <person name="Rasko D.A."/>
            <person name="Paulsen I.T."/>
            <person name="Ren Q."/>
            <person name="Daugherty S.C."/>
            <person name="Deboy R.T."/>
            <person name="Dodson R.J."/>
            <person name="Durkin A.S."/>
            <person name="Madupu R."/>
            <person name="Nelson W.C."/>
            <person name="Sullivan S.A."/>
            <person name="Rosovitz M.J."/>
            <person name="Haft D.H."/>
            <person name="Selengut J."/>
            <person name="Ward N."/>
        </authorList>
    </citation>
    <scope>NUCLEOTIDE SEQUENCE [LARGE SCALE GENOMIC DNA]</scope>
    <source>
        <strain evidence="3">ATCC 700808 / DSM 15171 / DSS-3</strain>
    </source>
</reference>
<dbReference type="PaxDb" id="246200-SPO3174"/>
<evidence type="ECO:0000256" key="1">
    <source>
        <dbReference type="SAM" id="Phobius"/>
    </source>
</evidence>
<dbReference type="Pfam" id="PF09898">
    <property type="entry name" value="DUF2125"/>
    <property type="match status" value="1"/>
</dbReference>
<evidence type="ECO:0000313" key="3">
    <source>
        <dbReference type="Proteomes" id="UP000001023"/>
    </source>
</evidence>
<evidence type="ECO:0000313" key="2">
    <source>
        <dbReference type="EMBL" id="AAV96409.1"/>
    </source>
</evidence>
<sequence length="351" mass="38335">MPVSAYKQENEQRQKGQAMLNLVRVALLAAVIWSGYWAVAGFGLRGSVVTWFETQAARGWQADFTEAGLSGYPLRHRIEIEAPALADPDTGTAWRADRLVLQSPAIWPGRQSLLFPDTPQRLSYFDRTLVIKAEAMRADLDLAPGVALELRTMGLSAGEWSVTRDGAVLADADALTLSMTQQDQPETYLFHAELSDLAPGRDLRRAMGGAEGLPRSFERAEISMAMTFDRPWDRAALEERRPQPVEIDLSLAEAAWGELRLFAAGKVSVDEYGIPTGSVALKAENWREMVAMAQQAGALPDQAAEPLTRVLNMLAGLGGNPDALDLELGFRKGYVTLGPIPLGPAPRIILR</sequence>
<reference evidence="2 3" key="2">
    <citation type="journal article" date="2014" name="Stand. Genomic Sci.">
        <title>An updated genome annotation for the model marine bacterium Ruegeria pomeroyi DSS-3.</title>
        <authorList>
            <person name="Rivers A.R."/>
            <person name="Smith C.B."/>
            <person name="Moran M.A."/>
        </authorList>
    </citation>
    <scope>GENOME REANNOTATION</scope>
    <source>
        <strain evidence="3">ATCC 700808 / DSM 15171 / DSS-3</strain>
    </source>
</reference>
<keyword evidence="1" id="KW-0812">Transmembrane</keyword>
<dbReference type="STRING" id="246200.SPO3174"/>
<gene>
    <name evidence="2" type="ordered locus">SPO3174</name>
</gene>
<feature type="transmembrane region" description="Helical" evidence="1">
    <location>
        <begin position="21"/>
        <end position="39"/>
    </location>
</feature>
<keyword evidence="3" id="KW-1185">Reference proteome</keyword>
<name>Q5LNM9_RUEPO</name>
<dbReference type="eggNOG" id="COG4093">
    <property type="taxonomic scope" value="Bacteria"/>
</dbReference>
<dbReference type="KEGG" id="sil:SPO3174"/>
<keyword evidence="1" id="KW-0472">Membrane</keyword>